<keyword evidence="3" id="KW-1185">Reference proteome</keyword>
<evidence type="ECO:0000313" key="3">
    <source>
        <dbReference type="Proteomes" id="UP001152797"/>
    </source>
</evidence>
<proteinExistence type="predicted"/>
<sequence length="123" mass="14021">MHDFLACGCDGCDGPWKFSEVGSKAKLKLSLQAKSGEIIMSPKQPDELHSTILAVKSLDPFLVETAPVLASIRQMFEVLESRYHQVPRALVKRWYECIHAVPDLRDRAEKWQNIFRKVQQIAV</sequence>
<dbReference type="EMBL" id="CAMXCT020006533">
    <property type="protein sequence ID" value="CAL1168872.1"/>
    <property type="molecule type" value="Genomic_DNA"/>
</dbReference>
<gene>
    <name evidence="1" type="ORF">C1SCF055_LOCUS40321</name>
</gene>
<reference evidence="1" key="1">
    <citation type="submission" date="2022-10" db="EMBL/GenBank/DDBJ databases">
        <authorList>
            <person name="Chen Y."/>
            <person name="Dougan E. K."/>
            <person name="Chan C."/>
            <person name="Rhodes N."/>
            <person name="Thang M."/>
        </authorList>
    </citation>
    <scope>NUCLEOTIDE SEQUENCE</scope>
</reference>
<organism evidence="1">
    <name type="scientific">Cladocopium goreaui</name>
    <dbReference type="NCBI Taxonomy" id="2562237"/>
    <lineage>
        <taxon>Eukaryota</taxon>
        <taxon>Sar</taxon>
        <taxon>Alveolata</taxon>
        <taxon>Dinophyceae</taxon>
        <taxon>Suessiales</taxon>
        <taxon>Symbiodiniaceae</taxon>
        <taxon>Cladocopium</taxon>
    </lineage>
</organism>
<dbReference type="Proteomes" id="UP001152797">
    <property type="component" value="Unassembled WGS sequence"/>
</dbReference>
<evidence type="ECO:0000313" key="2">
    <source>
        <dbReference type="EMBL" id="CAL4802809.1"/>
    </source>
</evidence>
<dbReference type="EMBL" id="CAMXCT010006533">
    <property type="protein sequence ID" value="CAI4015497.1"/>
    <property type="molecule type" value="Genomic_DNA"/>
</dbReference>
<accession>A0A9P1DU34</accession>
<comment type="caution">
    <text evidence="1">The sequence shown here is derived from an EMBL/GenBank/DDBJ whole genome shotgun (WGS) entry which is preliminary data.</text>
</comment>
<reference evidence="2 3" key="2">
    <citation type="submission" date="2024-05" db="EMBL/GenBank/DDBJ databases">
        <authorList>
            <person name="Chen Y."/>
            <person name="Shah S."/>
            <person name="Dougan E. K."/>
            <person name="Thang M."/>
            <person name="Chan C."/>
        </authorList>
    </citation>
    <scope>NUCLEOTIDE SEQUENCE [LARGE SCALE GENOMIC DNA]</scope>
</reference>
<dbReference type="OrthoDB" id="448490at2759"/>
<name>A0A9P1DU34_9DINO</name>
<dbReference type="EMBL" id="CAMXCT030006533">
    <property type="protein sequence ID" value="CAL4802809.1"/>
    <property type="molecule type" value="Genomic_DNA"/>
</dbReference>
<evidence type="ECO:0000313" key="1">
    <source>
        <dbReference type="EMBL" id="CAI4015497.1"/>
    </source>
</evidence>
<protein>
    <submittedName>
        <fullName evidence="1">Uncharacterized protein</fullName>
    </submittedName>
</protein>
<dbReference type="AlphaFoldDB" id="A0A9P1DU34"/>